<feature type="region of interest" description="Disordered" evidence="1">
    <location>
        <begin position="1"/>
        <end position="111"/>
    </location>
</feature>
<keyword evidence="3" id="KW-1185">Reference proteome</keyword>
<evidence type="ECO:0000256" key="1">
    <source>
        <dbReference type="SAM" id="MobiDB-lite"/>
    </source>
</evidence>
<organism evidence="2 3">
    <name type="scientific">Lentinus brumalis</name>
    <dbReference type="NCBI Taxonomy" id="2498619"/>
    <lineage>
        <taxon>Eukaryota</taxon>
        <taxon>Fungi</taxon>
        <taxon>Dikarya</taxon>
        <taxon>Basidiomycota</taxon>
        <taxon>Agaricomycotina</taxon>
        <taxon>Agaricomycetes</taxon>
        <taxon>Polyporales</taxon>
        <taxon>Polyporaceae</taxon>
        <taxon>Lentinus</taxon>
    </lineage>
</organism>
<evidence type="ECO:0000313" key="3">
    <source>
        <dbReference type="Proteomes" id="UP000256964"/>
    </source>
</evidence>
<reference evidence="2 3" key="1">
    <citation type="journal article" date="2018" name="Biotechnol. Biofuels">
        <title>Integrative visual omics of the white-rot fungus Polyporus brumalis exposes the biotechnological potential of its oxidative enzymes for delignifying raw plant biomass.</title>
        <authorList>
            <person name="Miyauchi S."/>
            <person name="Rancon A."/>
            <person name="Drula E."/>
            <person name="Hage H."/>
            <person name="Chaduli D."/>
            <person name="Favel A."/>
            <person name="Grisel S."/>
            <person name="Henrissat B."/>
            <person name="Herpoel-Gimbert I."/>
            <person name="Ruiz-Duenas F.J."/>
            <person name="Chevret D."/>
            <person name="Hainaut M."/>
            <person name="Lin J."/>
            <person name="Wang M."/>
            <person name="Pangilinan J."/>
            <person name="Lipzen A."/>
            <person name="Lesage-Meessen L."/>
            <person name="Navarro D."/>
            <person name="Riley R."/>
            <person name="Grigoriev I.V."/>
            <person name="Zhou S."/>
            <person name="Raouche S."/>
            <person name="Rosso M.N."/>
        </authorList>
    </citation>
    <scope>NUCLEOTIDE SEQUENCE [LARGE SCALE GENOMIC DNA]</scope>
    <source>
        <strain evidence="2 3">BRFM 1820</strain>
    </source>
</reference>
<name>A0A371CL76_9APHY</name>
<evidence type="ECO:0000313" key="2">
    <source>
        <dbReference type="EMBL" id="RDX41007.1"/>
    </source>
</evidence>
<sequence>MDKLGDLVTNPDLAYTKQQVMAKPIQAGPPPKDEDSSPCPSDDAADKPQPIERRRKAPERTKKSKAAMPIVMEDDEELAQLGDPGPSNQLKPPGPATQTRTRGGRRTRAVGRTVDFYKDDIAPSLPSTSAAVAVSEFAKV</sequence>
<dbReference type="EMBL" id="KZ857527">
    <property type="protein sequence ID" value="RDX41007.1"/>
    <property type="molecule type" value="Genomic_DNA"/>
</dbReference>
<protein>
    <submittedName>
        <fullName evidence="2">Uncharacterized protein</fullName>
    </submittedName>
</protein>
<proteinExistence type="predicted"/>
<dbReference type="AlphaFoldDB" id="A0A371CL76"/>
<gene>
    <name evidence="2" type="ORF">OH76DRAFT_1423363</name>
</gene>
<feature type="compositionally biased region" description="Basic residues" evidence="1">
    <location>
        <begin position="53"/>
        <end position="65"/>
    </location>
</feature>
<dbReference type="Proteomes" id="UP000256964">
    <property type="component" value="Unassembled WGS sequence"/>
</dbReference>
<accession>A0A371CL76</accession>